<reference evidence="1" key="1">
    <citation type="submission" date="2017-05" db="UniProtKB">
        <authorList>
            <consortium name="EnsemblMetazoa"/>
        </authorList>
    </citation>
    <scope>IDENTIFICATION</scope>
</reference>
<dbReference type="EnsemblMetazoa" id="Aqu2.1.33884_001">
    <property type="protein sequence ID" value="Aqu2.1.33884_001"/>
    <property type="gene ID" value="Aqu2.1.33884"/>
</dbReference>
<dbReference type="OrthoDB" id="3263820at2759"/>
<name>A0A1X7V260_AMPQE</name>
<dbReference type="InParanoid" id="A0A1X7V260"/>
<dbReference type="PANTHER" id="PTHR46579">
    <property type="entry name" value="F5/8 TYPE C DOMAIN-CONTAINING PROTEIN-RELATED"/>
    <property type="match status" value="1"/>
</dbReference>
<proteinExistence type="predicted"/>
<organism evidence="1">
    <name type="scientific">Amphimedon queenslandica</name>
    <name type="common">Sponge</name>
    <dbReference type="NCBI Taxonomy" id="400682"/>
    <lineage>
        <taxon>Eukaryota</taxon>
        <taxon>Metazoa</taxon>
        <taxon>Porifera</taxon>
        <taxon>Demospongiae</taxon>
        <taxon>Heteroscleromorpha</taxon>
        <taxon>Haplosclerida</taxon>
        <taxon>Niphatidae</taxon>
        <taxon>Amphimedon</taxon>
    </lineage>
</organism>
<evidence type="ECO:0000313" key="1">
    <source>
        <dbReference type="EnsemblMetazoa" id="Aqu2.1.33884_001"/>
    </source>
</evidence>
<dbReference type="PANTHER" id="PTHR46579:SF1">
    <property type="entry name" value="F5_8 TYPE C DOMAIN-CONTAINING PROTEIN"/>
    <property type="match status" value="1"/>
</dbReference>
<sequence length="176" mass="19863">MHSLEHIVAVVRLWGPLWSYSMFAFENLNGYLGKTYHGTHKIVYQMSFQIQLHQSLPDKLLQLRKNESVEVQAYIDKILPSNSNRMHQIDTNCYAIGTLSMHTLTDEERSVATTCGFIIPNSNVTCFSRPFEISEADSPLNSGHSSQTGTTSDSAIRFIHHLVWSRLTHSILSAPA</sequence>
<accession>A0A1X7V260</accession>
<dbReference type="AlphaFoldDB" id="A0A1X7V260"/>
<protein>
    <submittedName>
        <fullName evidence="1">Uncharacterized protein</fullName>
    </submittedName>
</protein>